<evidence type="ECO:0000256" key="14">
    <source>
        <dbReference type="HAMAP-Rule" id="MF_00286"/>
    </source>
</evidence>
<keyword evidence="8 14" id="KW-1133">Transmembrane helix</keyword>
<name>A0A1A7NUE7_9PAST</name>
<keyword evidence="10 14" id="KW-0472">Membrane</keyword>
<evidence type="ECO:0000256" key="7">
    <source>
        <dbReference type="ARBA" id="ARBA00022982"/>
    </source>
</evidence>
<keyword evidence="3 14" id="KW-0813">Transport</keyword>
<evidence type="ECO:0000256" key="5">
    <source>
        <dbReference type="ARBA" id="ARBA00022519"/>
    </source>
</evidence>
<feature type="topological domain" description="Periplasmic" evidence="14">
    <location>
        <begin position="32"/>
        <end position="49"/>
    </location>
</feature>
<comment type="similarity">
    <text evidence="2 14">Belongs to the DsbB family.</text>
</comment>
<dbReference type="InterPro" id="IPR003752">
    <property type="entry name" value="DiS_bond_form_DsbB/BdbC"/>
</dbReference>
<comment type="caution">
    <text evidence="16">The sequence shown here is derived from an EMBL/GenBank/DDBJ whole genome shotgun (WGS) entry which is preliminary data.</text>
</comment>
<evidence type="ECO:0000256" key="12">
    <source>
        <dbReference type="ARBA" id="ARBA00023186"/>
    </source>
</evidence>
<dbReference type="SUPFAM" id="SSF158442">
    <property type="entry name" value="DsbB-like"/>
    <property type="match status" value="1"/>
</dbReference>
<organism evidence="16 17">
    <name type="scientific">Gallibacterium genomosp. 3</name>
    <dbReference type="NCBI Taxonomy" id="505345"/>
    <lineage>
        <taxon>Bacteria</taxon>
        <taxon>Pseudomonadati</taxon>
        <taxon>Pseudomonadota</taxon>
        <taxon>Gammaproteobacteria</taxon>
        <taxon>Pasteurellales</taxon>
        <taxon>Pasteurellaceae</taxon>
        <taxon>Gallibacterium</taxon>
    </lineage>
</organism>
<evidence type="ECO:0000256" key="1">
    <source>
        <dbReference type="ARBA" id="ARBA00004429"/>
    </source>
</evidence>
<evidence type="ECO:0000256" key="8">
    <source>
        <dbReference type="ARBA" id="ARBA00022989"/>
    </source>
</evidence>
<feature type="disulfide bond" description="Redox-active" evidence="14">
    <location>
        <begin position="105"/>
        <end position="131"/>
    </location>
</feature>
<keyword evidence="7 14" id="KW-0249">Electron transport</keyword>
<evidence type="ECO:0000256" key="3">
    <source>
        <dbReference type="ARBA" id="ARBA00022448"/>
    </source>
</evidence>
<dbReference type="EMBL" id="JTJM01000010">
    <property type="protein sequence ID" value="OBW93308.1"/>
    <property type="molecule type" value="Genomic_DNA"/>
</dbReference>
<comment type="caution">
    <text evidence="14">Lacks conserved residue(s) required for the propagation of feature annotation.</text>
</comment>
<evidence type="ECO:0000256" key="13">
    <source>
        <dbReference type="ARBA" id="ARBA00023284"/>
    </source>
</evidence>
<feature type="transmembrane region" description="Helical" evidence="15">
    <location>
        <begin position="146"/>
        <end position="166"/>
    </location>
</feature>
<feature type="topological domain" description="Cytoplasmic" evidence="14">
    <location>
        <begin position="165"/>
        <end position="180"/>
    </location>
</feature>
<evidence type="ECO:0000256" key="15">
    <source>
        <dbReference type="SAM" id="Phobius"/>
    </source>
</evidence>
<evidence type="ECO:0000313" key="16">
    <source>
        <dbReference type="EMBL" id="OBW93308.1"/>
    </source>
</evidence>
<reference evidence="16 17" key="1">
    <citation type="submission" date="2014-11" db="EMBL/GenBank/DDBJ databases">
        <title>Pan-genome of Gallibacterium spp.</title>
        <authorList>
            <person name="Kudirkiene E."/>
            <person name="Bojesen A.M."/>
        </authorList>
    </citation>
    <scope>NUCLEOTIDE SEQUENCE [LARGE SCALE GENOMIC DNA]</scope>
    <source>
        <strain evidence="16 17">F151</strain>
    </source>
</reference>
<keyword evidence="12 14" id="KW-0143">Chaperone</keyword>
<sequence>MLTVFKSWSLTRTAWLIMALSGLALEGAALYFQHGLGLHPCVMCIYERVALLTIIFGALIGAIYPSSLFFRIAGIIVGAWGAIKGVLLALEHVDLQLNPAPWKQCEFRPDFPQTLPLDQWFPQIFQASGSCSDITWRFLGYTMPQWLVVVFGIYIVLWLLIALSQFKRGYSTHQRRLFKH</sequence>
<evidence type="ECO:0000313" key="17">
    <source>
        <dbReference type="Proteomes" id="UP000243558"/>
    </source>
</evidence>
<keyword evidence="5" id="KW-0997">Cell inner membrane</keyword>
<comment type="function">
    <text evidence="14">Required for disulfide bond formation in some periplasmic proteins. Acts by oxidizing the DsbA protein.</text>
</comment>
<evidence type="ECO:0000256" key="9">
    <source>
        <dbReference type="ARBA" id="ARBA00023002"/>
    </source>
</evidence>
<feature type="topological domain" description="Cytoplasmic" evidence="14">
    <location>
        <begin position="1"/>
        <end position="14"/>
    </location>
</feature>
<keyword evidence="11 14" id="KW-1015">Disulfide bond</keyword>
<dbReference type="AlphaFoldDB" id="A0A1A7NUE7"/>
<dbReference type="RefSeq" id="WP_065238878.1">
    <property type="nucleotide sequence ID" value="NZ_JTJM01000010.1"/>
</dbReference>
<keyword evidence="6 14" id="KW-0812">Transmembrane</keyword>
<keyword evidence="4 14" id="KW-1003">Cell membrane</keyword>
<evidence type="ECO:0000256" key="4">
    <source>
        <dbReference type="ARBA" id="ARBA00022475"/>
    </source>
</evidence>
<dbReference type="InterPro" id="IPR050183">
    <property type="entry name" value="DsbB"/>
</dbReference>
<dbReference type="InterPro" id="IPR023380">
    <property type="entry name" value="DsbB-like_sf"/>
</dbReference>
<dbReference type="Pfam" id="PF02600">
    <property type="entry name" value="DsbB"/>
    <property type="match status" value="1"/>
</dbReference>
<dbReference type="NCBIfam" id="NF002485">
    <property type="entry name" value="PRK01749.1"/>
    <property type="match status" value="1"/>
</dbReference>
<proteinExistence type="inferred from homology"/>
<dbReference type="InterPro" id="IPR022920">
    <property type="entry name" value="Disulphide_bond_form_DsbB"/>
</dbReference>
<dbReference type="GO" id="GO:0005886">
    <property type="term" value="C:plasma membrane"/>
    <property type="evidence" value="ECO:0007669"/>
    <property type="project" value="UniProtKB-SubCell"/>
</dbReference>
<dbReference type="PANTHER" id="PTHR36570">
    <property type="entry name" value="DISULFIDE BOND FORMATION PROTEIN B"/>
    <property type="match status" value="1"/>
</dbReference>
<feature type="disulfide bond" description="Redox-active" evidence="14">
    <location>
        <begin position="41"/>
        <end position="44"/>
    </location>
</feature>
<accession>A0A1A7NUE7</accession>
<dbReference type="GO" id="GO:0015035">
    <property type="term" value="F:protein-disulfide reductase activity"/>
    <property type="evidence" value="ECO:0007669"/>
    <property type="project" value="UniProtKB-UniRule"/>
</dbReference>
<feature type="topological domain" description="Periplasmic" evidence="14">
    <location>
        <begin position="91"/>
        <end position="145"/>
    </location>
</feature>
<feature type="transmembrane region" description="Helical" evidence="15">
    <location>
        <begin position="69"/>
        <end position="90"/>
    </location>
</feature>
<dbReference type="GO" id="GO:0009055">
    <property type="term" value="F:electron transfer activity"/>
    <property type="evidence" value="ECO:0007669"/>
    <property type="project" value="UniProtKB-UniRule"/>
</dbReference>
<dbReference type="GO" id="GO:0006457">
    <property type="term" value="P:protein folding"/>
    <property type="evidence" value="ECO:0007669"/>
    <property type="project" value="InterPro"/>
</dbReference>
<gene>
    <name evidence="14" type="primary">dsbB</name>
    <name evidence="16" type="ORF">QV01_02895</name>
</gene>
<protein>
    <recommendedName>
        <fullName evidence="14">Disulfide bond formation protein B</fullName>
    </recommendedName>
    <alternativeName>
        <fullName evidence="14">Disulfide oxidoreductase</fullName>
    </alternativeName>
</protein>
<keyword evidence="9 14" id="KW-0560">Oxidoreductase</keyword>
<evidence type="ECO:0000256" key="10">
    <source>
        <dbReference type="ARBA" id="ARBA00023136"/>
    </source>
</evidence>
<keyword evidence="13 14" id="KW-0676">Redox-active center</keyword>
<dbReference type="Gene3D" id="1.20.1550.10">
    <property type="entry name" value="DsbB-like"/>
    <property type="match status" value="1"/>
</dbReference>
<evidence type="ECO:0000256" key="11">
    <source>
        <dbReference type="ARBA" id="ARBA00023157"/>
    </source>
</evidence>
<feature type="transmembrane region" description="Helical" evidence="15">
    <location>
        <begin position="45"/>
        <end position="64"/>
    </location>
</feature>
<dbReference type="OrthoDB" id="3711263at2"/>
<keyword evidence="17" id="KW-1185">Reference proteome</keyword>
<dbReference type="PATRIC" id="fig|505345.7.peg.582"/>
<evidence type="ECO:0000256" key="2">
    <source>
        <dbReference type="ARBA" id="ARBA00008823"/>
    </source>
</evidence>
<dbReference type="HAMAP" id="MF_00286">
    <property type="entry name" value="DsbB"/>
    <property type="match status" value="1"/>
</dbReference>
<dbReference type="PANTHER" id="PTHR36570:SF2">
    <property type="entry name" value="DISULFIDE BOND FORMATION PROTEIN B"/>
    <property type="match status" value="1"/>
</dbReference>
<dbReference type="Proteomes" id="UP000243558">
    <property type="component" value="Unassembled WGS sequence"/>
</dbReference>
<comment type="subcellular location">
    <subcellularLocation>
        <location evidence="1">Cell inner membrane</location>
        <topology evidence="1">Multi-pass membrane protein</topology>
    </subcellularLocation>
    <subcellularLocation>
        <location evidence="14">Cell membrane</location>
        <topology evidence="14">Multi-pass membrane protein</topology>
    </subcellularLocation>
</comment>
<evidence type="ECO:0000256" key="6">
    <source>
        <dbReference type="ARBA" id="ARBA00022692"/>
    </source>
</evidence>